<sequence length="35" mass="4105">MLHKWQPRISQNSNNILKHSGLKQHSNNALTTFYP</sequence>
<accession>A0A0E9UCW1</accession>
<protein>
    <submittedName>
        <fullName evidence="2">Uncharacterized protein</fullName>
    </submittedName>
</protein>
<reference evidence="2" key="1">
    <citation type="submission" date="2014-11" db="EMBL/GenBank/DDBJ databases">
        <authorList>
            <person name="Amaro Gonzalez C."/>
        </authorList>
    </citation>
    <scope>NUCLEOTIDE SEQUENCE</scope>
</reference>
<feature type="region of interest" description="Disordered" evidence="1">
    <location>
        <begin position="1"/>
        <end position="35"/>
    </location>
</feature>
<dbReference type="EMBL" id="GBXM01044926">
    <property type="protein sequence ID" value="JAH63651.1"/>
    <property type="molecule type" value="Transcribed_RNA"/>
</dbReference>
<reference evidence="2" key="2">
    <citation type="journal article" date="2015" name="Fish Shellfish Immunol.">
        <title>Early steps in the European eel (Anguilla anguilla)-Vibrio vulnificus interaction in the gills: Role of the RtxA13 toxin.</title>
        <authorList>
            <person name="Callol A."/>
            <person name="Pajuelo D."/>
            <person name="Ebbesson L."/>
            <person name="Teles M."/>
            <person name="MacKenzie S."/>
            <person name="Amaro C."/>
        </authorList>
    </citation>
    <scope>NUCLEOTIDE SEQUENCE</scope>
</reference>
<dbReference type="AlphaFoldDB" id="A0A0E9UCW1"/>
<name>A0A0E9UCW1_ANGAN</name>
<feature type="compositionally biased region" description="Polar residues" evidence="1">
    <location>
        <begin position="8"/>
        <end position="35"/>
    </location>
</feature>
<evidence type="ECO:0000313" key="2">
    <source>
        <dbReference type="EMBL" id="JAH63651.1"/>
    </source>
</evidence>
<organism evidence="2">
    <name type="scientific">Anguilla anguilla</name>
    <name type="common">European freshwater eel</name>
    <name type="synonym">Muraena anguilla</name>
    <dbReference type="NCBI Taxonomy" id="7936"/>
    <lineage>
        <taxon>Eukaryota</taxon>
        <taxon>Metazoa</taxon>
        <taxon>Chordata</taxon>
        <taxon>Craniata</taxon>
        <taxon>Vertebrata</taxon>
        <taxon>Euteleostomi</taxon>
        <taxon>Actinopterygii</taxon>
        <taxon>Neopterygii</taxon>
        <taxon>Teleostei</taxon>
        <taxon>Anguilliformes</taxon>
        <taxon>Anguillidae</taxon>
        <taxon>Anguilla</taxon>
    </lineage>
</organism>
<proteinExistence type="predicted"/>
<evidence type="ECO:0000256" key="1">
    <source>
        <dbReference type="SAM" id="MobiDB-lite"/>
    </source>
</evidence>